<organism evidence="1 2">
    <name type="scientific">Massilia mucilaginosa</name>
    <dbReference type="NCBI Taxonomy" id="2609282"/>
    <lineage>
        <taxon>Bacteria</taxon>
        <taxon>Pseudomonadati</taxon>
        <taxon>Pseudomonadota</taxon>
        <taxon>Betaproteobacteria</taxon>
        <taxon>Burkholderiales</taxon>
        <taxon>Oxalobacteraceae</taxon>
        <taxon>Telluria group</taxon>
        <taxon>Massilia</taxon>
    </lineage>
</organism>
<accession>A0ABX0NSV7</accession>
<name>A0ABX0NSV7_9BURK</name>
<evidence type="ECO:0000313" key="1">
    <source>
        <dbReference type="EMBL" id="NHZ89963.1"/>
    </source>
</evidence>
<comment type="caution">
    <text evidence="1">The sequence shown here is derived from an EMBL/GenBank/DDBJ whole genome shotgun (WGS) entry which is preliminary data.</text>
</comment>
<dbReference type="EMBL" id="WHJH01000013">
    <property type="protein sequence ID" value="NHZ89963.1"/>
    <property type="molecule type" value="Genomic_DNA"/>
</dbReference>
<protein>
    <submittedName>
        <fullName evidence="1">Uncharacterized protein</fullName>
    </submittedName>
</protein>
<gene>
    <name evidence="1" type="ORF">F2P45_13205</name>
</gene>
<keyword evidence="2" id="KW-1185">Reference proteome</keyword>
<proteinExistence type="predicted"/>
<sequence length="326" mass="35097">MRKHRELDFLAADLAAVEALLASRSEADDPIGFLQYTCRKAAIEEQLQRLSNRPDLHAEIGIFFGGGPLKNAQGINVEFAAEALNDIHDLITTAFATSAANRPADSARADFTDRSNMLLTDVVRGAMGFILEEAIDATNSTATPLRTVLTALVDTLAGIGANDAATSDEAAAALDPGLLTPLTQFFVRLDEHKATLRVVCGSQDIFLDACAVALARRRLQETEIEETGADYAGTLFLLPQSRRFELQANVDGAIVILSGIVGHEAAAQFASQHSPSTPSIDARHVSQQPRTVVINTKMVRDGNRPRRLCYLVRVGEVSAVALDSFQ</sequence>
<evidence type="ECO:0000313" key="2">
    <source>
        <dbReference type="Proteomes" id="UP000609726"/>
    </source>
</evidence>
<reference evidence="1 2" key="1">
    <citation type="submission" date="2019-10" db="EMBL/GenBank/DDBJ databases">
        <title>Taxonomy of Antarctic Massilia spp.: description of Massilia rubra sp. nov., Massilia aquatica sp. nov., Massilia mucilaginosa sp. nov., Massilia frigida sp. nov. isolated from streams, lakes and regoliths.</title>
        <authorList>
            <person name="Holochova P."/>
            <person name="Sedlacek I."/>
            <person name="Kralova S."/>
            <person name="Maslanova I."/>
            <person name="Busse H.-J."/>
            <person name="Stankova E."/>
            <person name="Vrbovska V."/>
            <person name="Kovarovic V."/>
            <person name="Bartak M."/>
            <person name="Svec P."/>
            <person name="Pantucek R."/>
        </authorList>
    </citation>
    <scope>NUCLEOTIDE SEQUENCE [LARGE SCALE GENOMIC DNA]</scope>
    <source>
        <strain evidence="1 2">CCM 8733</strain>
    </source>
</reference>
<dbReference type="RefSeq" id="WP_166875438.1">
    <property type="nucleotide sequence ID" value="NZ_WHJH01000013.1"/>
</dbReference>
<dbReference type="Proteomes" id="UP000609726">
    <property type="component" value="Unassembled WGS sequence"/>
</dbReference>